<dbReference type="AlphaFoldDB" id="A0A9P6XI51"/>
<name>A0A9P6XI51_RHIOR</name>
<protein>
    <submittedName>
        <fullName evidence="1">Uncharacterized protein</fullName>
    </submittedName>
</protein>
<dbReference type="Proteomes" id="UP000716291">
    <property type="component" value="Unassembled WGS sequence"/>
</dbReference>
<gene>
    <name evidence="1" type="ORF">G6F64_001869</name>
</gene>
<sequence>MHPLVHSPTQTTIKSKWYNLKTWFTPEFTKRRPSHCSTTSTTSSNSCCCCQTKEEVYPKRPSLTGSESLHVVVDKCMSPFRRRPSCASSVATFDIELETKKVMEAYQFALDELSYAQDSRGSLYYSGDRVAAKEAIEQYDEAYSFLLEQCTPQQENELKSSLGKQLVELMTQFDSLPLQDDQLSF</sequence>
<evidence type="ECO:0000313" key="2">
    <source>
        <dbReference type="Proteomes" id="UP000716291"/>
    </source>
</evidence>
<proteinExistence type="predicted"/>
<keyword evidence="2" id="KW-1185">Reference proteome</keyword>
<dbReference type="OrthoDB" id="273230at2759"/>
<reference evidence="1" key="1">
    <citation type="journal article" date="2020" name="Microb. Genom.">
        <title>Genetic diversity of clinical and environmental Mucorales isolates obtained from an investigation of mucormycosis cases among solid organ transplant recipients.</title>
        <authorList>
            <person name="Nguyen M.H."/>
            <person name="Kaul D."/>
            <person name="Muto C."/>
            <person name="Cheng S.J."/>
            <person name="Richter R.A."/>
            <person name="Bruno V.M."/>
            <person name="Liu G."/>
            <person name="Beyhan S."/>
            <person name="Sundermann A.J."/>
            <person name="Mounaud S."/>
            <person name="Pasculle A.W."/>
            <person name="Nierman W.C."/>
            <person name="Driscoll E."/>
            <person name="Cumbie R."/>
            <person name="Clancy C.J."/>
            <person name="Dupont C.L."/>
        </authorList>
    </citation>
    <scope>NUCLEOTIDE SEQUENCE</scope>
    <source>
        <strain evidence="1">GL11</strain>
    </source>
</reference>
<evidence type="ECO:0000313" key="1">
    <source>
        <dbReference type="EMBL" id="KAG1313927.1"/>
    </source>
</evidence>
<organism evidence="1 2">
    <name type="scientific">Rhizopus oryzae</name>
    <name type="common">Mucormycosis agent</name>
    <name type="synonym">Rhizopus arrhizus var. delemar</name>
    <dbReference type="NCBI Taxonomy" id="64495"/>
    <lineage>
        <taxon>Eukaryota</taxon>
        <taxon>Fungi</taxon>
        <taxon>Fungi incertae sedis</taxon>
        <taxon>Mucoromycota</taxon>
        <taxon>Mucoromycotina</taxon>
        <taxon>Mucoromycetes</taxon>
        <taxon>Mucorales</taxon>
        <taxon>Mucorineae</taxon>
        <taxon>Rhizopodaceae</taxon>
        <taxon>Rhizopus</taxon>
    </lineage>
</organism>
<accession>A0A9P6XI51</accession>
<dbReference type="EMBL" id="JAANQT010000152">
    <property type="protein sequence ID" value="KAG1313927.1"/>
    <property type="molecule type" value="Genomic_DNA"/>
</dbReference>
<comment type="caution">
    <text evidence="1">The sequence shown here is derived from an EMBL/GenBank/DDBJ whole genome shotgun (WGS) entry which is preliminary data.</text>
</comment>